<dbReference type="SUPFAM" id="SSF55811">
    <property type="entry name" value="Nudix"/>
    <property type="match status" value="1"/>
</dbReference>
<comment type="cofactor">
    <cofactor evidence="1">
        <name>Mg(2+)</name>
        <dbReference type="ChEBI" id="CHEBI:18420"/>
    </cofactor>
</comment>
<protein>
    <submittedName>
        <fullName evidence="5">NUDIX domain-containing protein</fullName>
    </submittedName>
</protein>
<dbReference type="PANTHER" id="PTHR43046">
    <property type="entry name" value="GDP-MANNOSE MANNOSYL HYDROLASE"/>
    <property type="match status" value="1"/>
</dbReference>
<dbReference type="Pfam" id="PF00293">
    <property type="entry name" value="NUDIX"/>
    <property type="match status" value="1"/>
</dbReference>
<proteinExistence type="inferred from homology"/>
<evidence type="ECO:0000256" key="2">
    <source>
        <dbReference type="ARBA" id="ARBA00022801"/>
    </source>
</evidence>
<dbReference type="GO" id="GO:0016787">
    <property type="term" value="F:hydrolase activity"/>
    <property type="evidence" value="ECO:0007669"/>
    <property type="project" value="UniProtKB-KW"/>
</dbReference>
<gene>
    <name evidence="5" type="ORF">ABOD76_16120</name>
</gene>
<dbReference type="KEGG" id="dsc:ABOD76_16120"/>
<dbReference type="PANTHER" id="PTHR43046:SF2">
    <property type="entry name" value="8-OXO-DGTP DIPHOSPHATASE-RELATED"/>
    <property type="match status" value="1"/>
</dbReference>
<comment type="similarity">
    <text evidence="3">Belongs to the Nudix hydrolase family.</text>
</comment>
<evidence type="ECO:0000313" key="5">
    <source>
        <dbReference type="EMBL" id="XBV84953.1"/>
    </source>
</evidence>
<evidence type="ECO:0000256" key="1">
    <source>
        <dbReference type="ARBA" id="ARBA00001946"/>
    </source>
</evidence>
<dbReference type="InterPro" id="IPR020476">
    <property type="entry name" value="Nudix_hydrolase"/>
</dbReference>
<dbReference type="PRINTS" id="PR00502">
    <property type="entry name" value="NUDIXFAMILY"/>
</dbReference>
<dbReference type="PROSITE" id="PS00893">
    <property type="entry name" value="NUDIX_BOX"/>
    <property type="match status" value="1"/>
</dbReference>
<feature type="domain" description="Nudix hydrolase" evidence="4">
    <location>
        <begin position="1"/>
        <end position="128"/>
    </location>
</feature>
<dbReference type="Gene3D" id="3.90.79.10">
    <property type="entry name" value="Nucleoside Triphosphate Pyrophosphohydrolase"/>
    <property type="match status" value="1"/>
</dbReference>
<dbReference type="EMBL" id="CP158299">
    <property type="protein sequence ID" value="XBV84953.1"/>
    <property type="molecule type" value="Genomic_DNA"/>
</dbReference>
<accession>A0AAU7U8Z0</accession>
<dbReference type="InterPro" id="IPR000086">
    <property type="entry name" value="NUDIX_hydrolase_dom"/>
</dbReference>
<dbReference type="RefSeq" id="WP_350242990.1">
    <property type="nucleotide sequence ID" value="NZ_CP158299.1"/>
</dbReference>
<dbReference type="InterPro" id="IPR015797">
    <property type="entry name" value="NUDIX_hydrolase-like_dom_sf"/>
</dbReference>
<evidence type="ECO:0000259" key="4">
    <source>
        <dbReference type="PROSITE" id="PS51462"/>
    </source>
</evidence>
<organism evidence="5">
    <name type="scientific">Deinococcus sonorensis KR-87</name>
    <dbReference type="NCBI Taxonomy" id="694439"/>
    <lineage>
        <taxon>Bacteria</taxon>
        <taxon>Thermotogati</taxon>
        <taxon>Deinococcota</taxon>
        <taxon>Deinococci</taxon>
        <taxon>Deinococcales</taxon>
        <taxon>Deinococcaceae</taxon>
        <taxon>Deinococcus</taxon>
    </lineage>
</organism>
<name>A0AAU7U8Z0_9DEIO</name>
<reference evidence="5" key="1">
    <citation type="submission" date="2024-06" db="EMBL/GenBank/DDBJ databases">
        <title>Draft Genome Sequence of Deinococcus sonorensis Type Strain KR-87, a Biofilm Producing Representative of the Genus Deinococcus.</title>
        <authorList>
            <person name="Boren L.S."/>
            <person name="Grosso R.A."/>
            <person name="Hugenberg-Cox A.N."/>
            <person name="Hill J.T.E."/>
            <person name="Albert C.M."/>
            <person name="Tuohy J.M."/>
        </authorList>
    </citation>
    <scope>NUCLEOTIDE SEQUENCE</scope>
    <source>
        <strain evidence="5">KR-87</strain>
    </source>
</reference>
<dbReference type="PROSITE" id="PS51462">
    <property type="entry name" value="NUDIX"/>
    <property type="match status" value="1"/>
</dbReference>
<sequence length="138" mass="14541">MGAGVACVDRDGRVLLVRRRDNGSWDVPGGRVKPGECTQDAARRELQEETGLRVGELVLLGVVSGPDARFVYPDGNVVDWVTVLYGAAQVQGEARAADDAAEVGWVAPEAVPGSLSAATQQYLHLIRSRPPPAGPPEG</sequence>
<dbReference type="AlphaFoldDB" id="A0AAU7U8Z0"/>
<evidence type="ECO:0000256" key="3">
    <source>
        <dbReference type="RuleBase" id="RU003476"/>
    </source>
</evidence>
<keyword evidence="2 3" id="KW-0378">Hydrolase</keyword>
<dbReference type="InterPro" id="IPR020084">
    <property type="entry name" value="NUDIX_hydrolase_CS"/>
</dbReference>